<evidence type="ECO:0000256" key="1">
    <source>
        <dbReference type="ARBA" id="ARBA00004123"/>
    </source>
</evidence>
<dbReference type="SUPFAM" id="SSF57667">
    <property type="entry name" value="beta-beta-alpha zinc fingers"/>
    <property type="match status" value="5"/>
</dbReference>
<dbReference type="Pfam" id="PF12874">
    <property type="entry name" value="zf-met"/>
    <property type="match status" value="1"/>
</dbReference>
<feature type="domain" description="C2H2-type" evidence="12">
    <location>
        <begin position="63"/>
        <end position="90"/>
    </location>
</feature>
<dbReference type="GO" id="GO:0008270">
    <property type="term" value="F:zinc ion binding"/>
    <property type="evidence" value="ECO:0007669"/>
    <property type="project" value="UniProtKB-KW"/>
</dbReference>
<keyword evidence="8" id="KW-0804">Transcription</keyword>
<dbReference type="GO" id="GO:0005634">
    <property type="term" value="C:nucleus"/>
    <property type="evidence" value="ECO:0007669"/>
    <property type="project" value="UniProtKB-SubCell"/>
</dbReference>
<evidence type="ECO:0000256" key="5">
    <source>
        <dbReference type="ARBA" id="ARBA00022833"/>
    </source>
</evidence>
<evidence type="ECO:0000256" key="2">
    <source>
        <dbReference type="ARBA" id="ARBA00022723"/>
    </source>
</evidence>
<dbReference type="SMART" id="SM00355">
    <property type="entry name" value="ZnF_C2H2"/>
    <property type="match status" value="9"/>
</dbReference>
<feature type="domain" description="C2H2-type" evidence="12">
    <location>
        <begin position="214"/>
        <end position="241"/>
    </location>
</feature>
<dbReference type="GO" id="GO:0000978">
    <property type="term" value="F:RNA polymerase II cis-regulatory region sequence-specific DNA binding"/>
    <property type="evidence" value="ECO:0007669"/>
    <property type="project" value="TreeGrafter"/>
</dbReference>
<accession>A0A8D8YCW1</accession>
<keyword evidence="5" id="KW-0862">Zinc</keyword>
<protein>
    <submittedName>
        <fullName evidence="13">Zinc finger protein 112</fullName>
    </submittedName>
</protein>
<dbReference type="InterPro" id="IPR013087">
    <property type="entry name" value="Znf_C2H2_type"/>
</dbReference>
<dbReference type="FunFam" id="3.30.160.60:FF:000145">
    <property type="entry name" value="Zinc finger protein 574"/>
    <property type="match status" value="1"/>
</dbReference>
<comment type="similarity">
    <text evidence="10">Belongs to the snail C2H2-type zinc-finger protein family.</text>
</comment>
<dbReference type="InterPro" id="IPR050527">
    <property type="entry name" value="Snail/Krueppel_Znf"/>
</dbReference>
<feature type="domain" description="C2H2-type" evidence="12">
    <location>
        <begin position="153"/>
        <end position="181"/>
    </location>
</feature>
<dbReference type="GO" id="GO:0000981">
    <property type="term" value="F:DNA-binding transcription factor activity, RNA polymerase II-specific"/>
    <property type="evidence" value="ECO:0007669"/>
    <property type="project" value="TreeGrafter"/>
</dbReference>
<dbReference type="AlphaFoldDB" id="A0A8D8YCW1"/>
<name>A0A8D8YCW1_9HEMI</name>
<dbReference type="PROSITE" id="PS50157">
    <property type="entry name" value="ZINC_FINGER_C2H2_2"/>
    <property type="match status" value="9"/>
</dbReference>
<evidence type="ECO:0000256" key="6">
    <source>
        <dbReference type="ARBA" id="ARBA00023015"/>
    </source>
</evidence>
<feature type="domain" description="C2H2-type" evidence="12">
    <location>
        <begin position="33"/>
        <end position="56"/>
    </location>
</feature>
<dbReference type="FunFam" id="3.30.160.60:FF:000710">
    <property type="entry name" value="Zinc finger protein 768"/>
    <property type="match status" value="1"/>
</dbReference>
<dbReference type="EMBL" id="HBUF01371485">
    <property type="protein sequence ID" value="CAG6726366.1"/>
    <property type="molecule type" value="Transcribed_RNA"/>
</dbReference>
<evidence type="ECO:0000256" key="7">
    <source>
        <dbReference type="ARBA" id="ARBA00023125"/>
    </source>
</evidence>
<feature type="domain" description="C2H2-type" evidence="12">
    <location>
        <begin position="125"/>
        <end position="152"/>
    </location>
</feature>
<evidence type="ECO:0000256" key="11">
    <source>
        <dbReference type="PROSITE-ProRule" id="PRU00042"/>
    </source>
</evidence>
<dbReference type="PANTHER" id="PTHR24388:SF104">
    <property type="entry name" value="AT-RICH BINDING PROTEIN-RELATED"/>
    <property type="match status" value="1"/>
</dbReference>
<comment type="subcellular location">
    <subcellularLocation>
        <location evidence="1">Nucleus</location>
    </subcellularLocation>
</comment>
<dbReference type="Gene3D" id="3.30.160.60">
    <property type="entry name" value="Classic Zinc Finger"/>
    <property type="match status" value="7"/>
</dbReference>
<evidence type="ECO:0000256" key="3">
    <source>
        <dbReference type="ARBA" id="ARBA00022737"/>
    </source>
</evidence>
<evidence type="ECO:0000256" key="9">
    <source>
        <dbReference type="ARBA" id="ARBA00023242"/>
    </source>
</evidence>
<reference evidence="13" key="1">
    <citation type="submission" date="2021-05" db="EMBL/GenBank/DDBJ databases">
        <authorList>
            <person name="Alioto T."/>
            <person name="Alioto T."/>
            <person name="Gomez Garrido J."/>
        </authorList>
    </citation>
    <scope>NUCLEOTIDE SEQUENCE</scope>
</reference>
<dbReference type="FunFam" id="3.30.160.60:FF:000446">
    <property type="entry name" value="Zinc finger protein"/>
    <property type="match status" value="1"/>
</dbReference>
<keyword evidence="4 11" id="KW-0863">Zinc-finger</keyword>
<dbReference type="InterPro" id="IPR036236">
    <property type="entry name" value="Znf_C2H2_sf"/>
</dbReference>
<evidence type="ECO:0000256" key="8">
    <source>
        <dbReference type="ARBA" id="ARBA00023163"/>
    </source>
</evidence>
<keyword evidence="9" id="KW-0539">Nucleus</keyword>
<evidence type="ECO:0000259" key="12">
    <source>
        <dbReference type="PROSITE" id="PS50157"/>
    </source>
</evidence>
<keyword evidence="7" id="KW-0238">DNA-binding</keyword>
<dbReference type="FunFam" id="3.30.160.60:FF:000450">
    <property type="entry name" value="PR domain zinc finger protein 14"/>
    <property type="match status" value="1"/>
</dbReference>
<keyword evidence="3" id="KW-0677">Repeat</keyword>
<proteinExistence type="inferred from homology"/>
<organism evidence="13">
    <name type="scientific">Cacopsylla melanoneura</name>
    <dbReference type="NCBI Taxonomy" id="428564"/>
    <lineage>
        <taxon>Eukaryota</taxon>
        <taxon>Metazoa</taxon>
        <taxon>Ecdysozoa</taxon>
        <taxon>Arthropoda</taxon>
        <taxon>Hexapoda</taxon>
        <taxon>Insecta</taxon>
        <taxon>Pterygota</taxon>
        <taxon>Neoptera</taxon>
        <taxon>Paraneoptera</taxon>
        <taxon>Hemiptera</taxon>
        <taxon>Sternorrhyncha</taxon>
        <taxon>Psylloidea</taxon>
        <taxon>Psyllidae</taxon>
        <taxon>Psyllinae</taxon>
        <taxon>Cacopsylla</taxon>
    </lineage>
</organism>
<feature type="domain" description="C2H2-type" evidence="12">
    <location>
        <begin position="242"/>
        <end position="269"/>
    </location>
</feature>
<keyword evidence="2" id="KW-0479">Metal-binding</keyword>
<feature type="domain" description="C2H2-type" evidence="12">
    <location>
        <begin position="186"/>
        <end position="214"/>
    </location>
</feature>
<dbReference type="PROSITE" id="PS00028">
    <property type="entry name" value="ZINC_FINGER_C2H2_1"/>
    <property type="match status" value="9"/>
</dbReference>
<evidence type="ECO:0000256" key="10">
    <source>
        <dbReference type="ARBA" id="ARBA00037948"/>
    </source>
</evidence>
<evidence type="ECO:0000256" key="4">
    <source>
        <dbReference type="ARBA" id="ARBA00022771"/>
    </source>
</evidence>
<dbReference type="PANTHER" id="PTHR24388">
    <property type="entry name" value="ZINC FINGER PROTEIN"/>
    <property type="match status" value="1"/>
</dbReference>
<dbReference type="Pfam" id="PF13894">
    <property type="entry name" value="zf-C2H2_4"/>
    <property type="match status" value="1"/>
</dbReference>
<evidence type="ECO:0000313" key="13">
    <source>
        <dbReference type="EMBL" id="CAG6726366.1"/>
    </source>
</evidence>
<sequence>MPIENYLHFTPHFMSTILDQASVRAPTPDVKEFGCSSCDKKFKKREYLRAHIKHVHKAACRPFKCQKCPKTYKRKVHLDAHLLTHTDERPFGCEYCEKNFKTKDALAIHQKHLHHGIKPKKKFSFKCDLCPKAYTCRERLEAHHFSHTHIKKFICDLCSIHLSSMAVLKAHIKRVHQSDPEPKTKVQCHVCGSEYLNKVSLSRHIRCIHGDGKPKCHICGKVVADKAYLEIHINYHTGEKPYACEYCSKKFASKSVLKTHVRQHTGETPFKCSICPKAFKQRSALTGHLKSNHAV</sequence>
<dbReference type="Pfam" id="PF00096">
    <property type="entry name" value="zf-C2H2"/>
    <property type="match status" value="5"/>
</dbReference>
<feature type="domain" description="C2H2-type" evidence="12">
    <location>
        <begin position="91"/>
        <end position="119"/>
    </location>
</feature>
<feature type="domain" description="C2H2-type" evidence="12">
    <location>
        <begin position="270"/>
        <end position="295"/>
    </location>
</feature>
<keyword evidence="6" id="KW-0805">Transcription regulation</keyword>